<evidence type="ECO:0000313" key="2">
    <source>
        <dbReference type="EMBL" id="CAK9058678.1"/>
    </source>
</evidence>
<proteinExistence type="predicted"/>
<accession>A0ABP0N4F7</accession>
<feature type="compositionally biased region" description="Acidic residues" evidence="1">
    <location>
        <begin position="100"/>
        <end position="109"/>
    </location>
</feature>
<comment type="caution">
    <text evidence="2">The sequence shown here is derived from an EMBL/GenBank/DDBJ whole genome shotgun (WGS) entry which is preliminary data.</text>
</comment>
<feature type="compositionally biased region" description="Low complexity" evidence="1">
    <location>
        <begin position="15"/>
        <end position="24"/>
    </location>
</feature>
<evidence type="ECO:0000256" key="1">
    <source>
        <dbReference type="SAM" id="MobiDB-lite"/>
    </source>
</evidence>
<gene>
    <name evidence="2" type="ORF">SCF082_LOCUS31229</name>
</gene>
<sequence>MGVKEQMKKAKRAAEAAAAAAVPAEESEAGTGSGQCPARRPQGKAEEELTGESASCCAASSVQPMEDEADDGTGWSWKEDPPAKKKQHMASTAATRADPPDDDDDDESGDGCPPDELAQVPEQADFHSRMREFDGGIAGGPMMACDRCGLTSRLVSCYAYVEVENERTPAEKWSFAKIYDPKFNEVFAGSRRYQREKKEAEENGTRPPSVLLKQAKLACAKCCQDKMLPDKAFINSKGNPTAHFRAKAQETMKMNVARDKKLMRWGTWGREQYDLVPLDKRVLNQLTTKYTGAEDWVTMILNGRVAVLYACVNPE</sequence>
<dbReference type="EMBL" id="CAXAMM010026331">
    <property type="protein sequence ID" value="CAK9058678.1"/>
    <property type="molecule type" value="Genomic_DNA"/>
</dbReference>
<reference evidence="2 3" key="1">
    <citation type="submission" date="2024-02" db="EMBL/GenBank/DDBJ databases">
        <authorList>
            <person name="Chen Y."/>
            <person name="Shah S."/>
            <person name="Dougan E. K."/>
            <person name="Thang M."/>
            <person name="Chan C."/>
        </authorList>
    </citation>
    <scope>NUCLEOTIDE SEQUENCE [LARGE SCALE GENOMIC DNA]</scope>
</reference>
<protein>
    <submittedName>
        <fullName evidence="2">Uncharacterized protein</fullName>
    </submittedName>
</protein>
<dbReference type="Proteomes" id="UP001642464">
    <property type="component" value="Unassembled WGS sequence"/>
</dbReference>
<feature type="non-terminal residue" evidence="2">
    <location>
        <position position="315"/>
    </location>
</feature>
<organism evidence="2 3">
    <name type="scientific">Durusdinium trenchii</name>
    <dbReference type="NCBI Taxonomy" id="1381693"/>
    <lineage>
        <taxon>Eukaryota</taxon>
        <taxon>Sar</taxon>
        <taxon>Alveolata</taxon>
        <taxon>Dinophyceae</taxon>
        <taxon>Suessiales</taxon>
        <taxon>Symbiodiniaceae</taxon>
        <taxon>Durusdinium</taxon>
    </lineage>
</organism>
<feature type="compositionally biased region" description="Basic and acidic residues" evidence="1">
    <location>
        <begin position="1"/>
        <end position="14"/>
    </location>
</feature>
<name>A0ABP0N4F7_9DINO</name>
<keyword evidence="3" id="KW-1185">Reference proteome</keyword>
<feature type="region of interest" description="Disordered" evidence="1">
    <location>
        <begin position="1"/>
        <end position="124"/>
    </location>
</feature>
<evidence type="ECO:0000313" key="3">
    <source>
        <dbReference type="Proteomes" id="UP001642464"/>
    </source>
</evidence>